<evidence type="ECO:0000256" key="2">
    <source>
        <dbReference type="ARBA" id="ARBA00004236"/>
    </source>
</evidence>
<evidence type="ECO:0000313" key="15">
    <source>
        <dbReference type="Proteomes" id="UP000501240"/>
    </source>
</evidence>
<evidence type="ECO:0000256" key="1">
    <source>
        <dbReference type="ARBA" id="ARBA00000085"/>
    </source>
</evidence>
<dbReference type="GO" id="GO:0000155">
    <property type="term" value="F:phosphorelay sensor kinase activity"/>
    <property type="evidence" value="ECO:0007669"/>
    <property type="project" value="InterPro"/>
</dbReference>
<protein>
    <recommendedName>
        <fullName evidence="3">histidine kinase</fullName>
        <ecNumber evidence="3">2.7.13.3</ecNumber>
    </recommendedName>
</protein>
<dbReference type="Pfam" id="PF00672">
    <property type="entry name" value="HAMP"/>
    <property type="match status" value="1"/>
</dbReference>
<dbReference type="AlphaFoldDB" id="A0A7D3VY34"/>
<keyword evidence="10 11" id="KW-0472">Membrane</keyword>
<evidence type="ECO:0000256" key="11">
    <source>
        <dbReference type="SAM" id="Phobius"/>
    </source>
</evidence>
<dbReference type="SUPFAM" id="SSF55874">
    <property type="entry name" value="ATPase domain of HSP90 chaperone/DNA topoisomerase II/histidine kinase"/>
    <property type="match status" value="1"/>
</dbReference>
<keyword evidence="5" id="KW-0808">Transferase</keyword>
<dbReference type="SMART" id="SM00387">
    <property type="entry name" value="HATPase_c"/>
    <property type="match status" value="1"/>
</dbReference>
<evidence type="ECO:0000259" key="12">
    <source>
        <dbReference type="PROSITE" id="PS50109"/>
    </source>
</evidence>
<dbReference type="Gene3D" id="3.30.565.10">
    <property type="entry name" value="Histidine kinase-like ATPase, C-terminal domain"/>
    <property type="match status" value="1"/>
</dbReference>
<evidence type="ECO:0000256" key="7">
    <source>
        <dbReference type="ARBA" id="ARBA00022777"/>
    </source>
</evidence>
<dbReference type="GO" id="GO:0005886">
    <property type="term" value="C:plasma membrane"/>
    <property type="evidence" value="ECO:0007669"/>
    <property type="project" value="UniProtKB-SubCell"/>
</dbReference>
<gene>
    <name evidence="14" type="ORF">ACTIVE_3230</name>
</gene>
<keyword evidence="9" id="KW-0902">Two-component regulatory system</keyword>
<evidence type="ECO:0000313" key="14">
    <source>
        <dbReference type="EMBL" id="QKG21592.1"/>
    </source>
</evidence>
<proteinExistence type="predicted"/>
<evidence type="ECO:0000259" key="13">
    <source>
        <dbReference type="PROSITE" id="PS50885"/>
    </source>
</evidence>
<keyword evidence="4" id="KW-0597">Phosphoprotein</keyword>
<dbReference type="PANTHER" id="PTHR45436:SF5">
    <property type="entry name" value="SENSOR HISTIDINE KINASE TRCS"/>
    <property type="match status" value="1"/>
</dbReference>
<dbReference type="InterPro" id="IPR050428">
    <property type="entry name" value="TCS_sensor_his_kinase"/>
</dbReference>
<dbReference type="InterPro" id="IPR003660">
    <property type="entry name" value="HAMP_dom"/>
</dbReference>
<dbReference type="PROSITE" id="PS50885">
    <property type="entry name" value="HAMP"/>
    <property type="match status" value="1"/>
</dbReference>
<feature type="transmembrane region" description="Helical" evidence="11">
    <location>
        <begin position="174"/>
        <end position="197"/>
    </location>
</feature>
<keyword evidence="6 11" id="KW-0812">Transmembrane</keyword>
<dbReference type="SUPFAM" id="SSF158472">
    <property type="entry name" value="HAMP domain-like"/>
    <property type="match status" value="1"/>
</dbReference>
<dbReference type="EC" id="2.7.13.3" evidence="3"/>
<dbReference type="SMART" id="SM00304">
    <property type="entry name" value="HAMP"/>
    <property type="match status" value="1"/>
</dbReference>
<keyword evidence="7 14" id="KW-0418">Kinase</keyword>
<evidence type="ECO:0000256" key="3">
    <source>
        <dbReference type="ARBA" id="ARBA00012438"/>
    </source>
</evidence>
<dbReference type="PRINTS" id="PR00344">
    <property type="entry name" value="BCTRLSENSOR"/>
</dbReference>
<evidence type="ECO:0000256" key="10">
    <source>
        <dbReference type="ARBA" id="ARBA00023136"/>
    </source>
</evidence>
<dbReference type="Pfam" id="PF00512">
    <property type="entry name" value="HisKA"/>
    <property type="match status" value="1"/>
</dbReference>
<feature type="domain" description="Histidine kinase" evidence="12">
    <location>
        <begin position="259"/>
        <end position="463"/>
    </location>
</feature>
<dbReference type="Pfam" id="PF02518">
    <property type="entry name" value="HATPase_c"/>
    <property type="match status" value="1"/>
</dbReference>
<organism evidence="14 15">
    <name type="scientific">Actinomadura verrucosospora</name>
    <dbReference type="NCBI Taxonomy" id="46165"/>
    <lineage>
        <taxon>Bacteria</taxon>
        <taxon>Bacillati</taxon>
        <taxon>Actinomycetota</taxon>
        <taxon>Actinomycetes</taxon>
        <taxon>Streptosporangiales</taxon>
        <taxon>Thermomonosporaceae</taxon>
        <taxon>Actinomadura</taxon>
    </lineage>
</organism>
<dbReference type="SMART" id="SM00388">
    <property type="entry name" value="HisKA"/>
    <property type="match status" value="1"/>
</dbReference>
<name>A0A7D3VY34_ACTVE</name>
<dbReference type="InterPro" id="IPR005467">
    <property type="entry name" value="His_kinase_dom"/>
</dbReference>
<keyword evidence="15" id="KW-1185">Reference proteome</keyword>
<accession>A0A7D3VY34</accession>
<evidence type="ECO:0000256" key="5">
    <source>
        <dbReference type="ARBA" id="ARBA00022679"/>
    </source>
</evidence>
<dbReference type="InterPro" id="IPR003594">
    <property type="entry name" value="HATPase_dom"/>
</dbReference>
<dbReference type="InterPro" id="IPR036890">
    <property type="entry name" value="HATPase_C_sf"/>
</dbReference>
<dbReference type="Proteomes" id="UP000501240">
    <property type="component" value="Chromosome"/>
</dbReference>
<evidence type="ECO:0000256" key="8">
    <source>
        <dbReference type="ARBA" id="ARBA00022989"/>
    </source>
</evidence>
<reference evidence="14 15" key="1">
    <citation type="submission" date="2020-05" db="EMBL/GenBank/DDBJ databases">
        <title>Actinomadura verrucosospora NRRL-B18236 (PFL_A860) Genome sequencing and assembly.</title>
        <authorList>
            <person name="Samborskyy M."/>
        </authorList>
    </citation>
    <scope>NUCLEOTIDE SEQUENCE [LARGE SCALE GENOMIC DNA]</scope>
    <source>
        <strain evidence="14 15">NRRL:B18236</strain>
    </source>
</reference>
<comment type="catalytic activity">
    <reaction evidence="1">
        <text>ATP + protein L-histidine = ADP + protein N-phospho-L-histidine.</text>
        <dbReference type="EC" id="2.7.13.3"/>
    </reaction>
</comment>
<dbReference type="InterPro" id="IPR004358">
    <property type="entry name" value="Sig_transdc_His_kin-like_C"/>
</dbReference>
<feature type="transmembrane region" description="Helical" evidence="11">
    <location>
        <begin position="28"/>
        <end position="51"/>
    </location>
</feature>
<feature type="domain" description="HAMP" evidence="13">
    <location>
        <begin position="198"/>
        <end position="251"/>
    </location>
</feature>
<dbReference type="EMBL" id="CP053892">
    <property type="protein sequence ID" value="QKG21592.1"/>
    <property type="molecule type" value="Genomic_DNA"/>
</dbReference>
<dbReference type="InterPro" id="IPR003661">
    <property type="entry name" value="HisK_dim/P_dom"/>
</dbReference>
<dbReference type="CDD" id="cd06225">
    <property type="entry name" value="HAMP"/>
    <property type="match status" value="1"/>
</dbReference>
<dbReference type="Gene3D" id="1.10.287.130">
    <property type="match status" value="1"/>
</dbReference>
<comment type="subcellular location">
    <subcellularLocation>
        <location evidence="2">Cell membrane</location>
    </subcellularLocation>
</comment>
<dbReference type="SUPFAM" id="SSF47384">
    <property type="entry name" value="Homodimeric domain of signal transducing histidine kinase"/>
    <property type="match status" value="1"/>
</dbReference>
<sequence length="466" mass="49898">MKGTDPAAIGGDGGVRPRFAPTSIRARFTLAMAGVSLLVYAVIGVGVDTAVHNRIERDAFRDTQRAATEWIGSMRSPTPPQPITSERVPYLQLVDASGSVVSASRAASGLPALSTLRPPYDDRIQNRVQCANGRCLVLTASRVSPQEAARLWAGQSHIVYAAMPRPALLGSQRLEALVAAGVLAASLLTGWATWALVGRTLRPVEAMRAQIAEITISDLSLRVPQPSGDDEVARLARTANQTLDRLEDAMERQRRFGSMVSHELRRPLTGLRTQLEEVLLFPEADARRGVRDALATAERLQSIIEEMLMLTRISTGPRAVEPVGLAALAREEAARRGGGPPVEVSAPEELTVTGNRVQLAGVLANLLVNAQRHARTGVRVTVLRAGGDAAVAVQDDGAGIAPGDRERVFEPFTRLAEGRRRDPAGSGLGLAICRAVAETHNGTLRVEDSDRGARFVLRLPLARSQP</sequence>
<evidence type="ECO:0000256" key="4">
    <source>
        <dbReference type="ARBA" id="ARBA00022553"/>
    </source>
</evidence>
<keyword evidence="8 11" id="KW-1133">Transmembrane helix</keyword>
<evidence type="ECO:0000256" key="9">
    <source>
        <dbReference type="ARBA" id="ARBA00023012"/>
    </source>
</evidence>
<dbReference type="PANTHER" id="PTHR45436">
    <property type="entry name" value="SENSOR HISTIDINE KINASE YKOH"/>
    <property type="match status" value="1"/>
</dbReference>
<dbReference type="InterPro" id="IPR036097">
    <property type="entry name" value="HisK_dim/P_sf"/>
</dbReference>
<dbReference type="PROSITE" id="PS50109">
    <property type="entry name" value="HIS_KIN"/>
    <property type="match status" value="1"/>
</dbReference>
<evidence type="ECO:0000256" key="6">
    <source>
        <dbReference type="ARBA" id="ARBA00022692"/>
    </source>
</evidence>
<dbReference type="CDD" id="cd00082">
    <property type="entry name" value="HisKA"/>
    <property type="match status" value="1"/>
</dbReference>
<dbReference type="Gene3D" id="6.10.340.10">
    <property type="match status" value="1"/>
</dbReference>